<dbReference type="SUPFAM" id="SSF53681">
    <property type="entry name" value="Aspartate/glutamate racemase"/>
    <property type="match status" value="2"/>
</dbReference>
<dbReference type="AlphaFoldDB" id="A0A9D2J492"/>
<dbReference type="EMBL" id="DXBY01000078">
    <property type="protein sequence ID" value="HIZ35094.1"/>
    <property type="molecule type" value="Genomic_DNA"/>
</dbReference>
<reference evidence="3" key="1">
    <citation type="journal article" date="2021" name="PeerJ">
        <title>Extensive microbial diversity within the chicken gut microbiome revealed by metagenomics and culture.</title>
        <authorList>
            <person name="Gilroy R."/>
            <person name="Ravi A."/>
            <person name="Getino M."/>
            <person name="Pursley I."/>
            <person name="Horton D.L."/>
            <person name="Alikhan N.F."/>
            <person name="Baker D."/>
            <person name="Gharbi K."/>
            <person name="Hall N."/>
            <person name="Watson M."/>
            <person name="Adriaenssens E.M."/>
            <person name="Foster-Nyarko E."/>
            <person name="Jarju S."/>
            <person name="Secka A."/>
            <person name="Antonio M."/>
            <person name="Oren A."/>
            <person name="Chaudhuri R.R."/>
            <person name="La Ragione R."/>
            <person name="Hildebrand F."/>
            <person name="Pallen M.J."/>
        </authorList>
    </citation>
    <scope>NUCLEOTIDE SEQUENCE</scope>
    <source>
        <strain evidence="3">ChiGjej4B4-7305</strain>
    </source>
</reference>
<dbReference type="InterPro" id="IPR015942">
    <property type="entry name" value="Asp/Glu/hydantoin_racemase"/>
</dbReference>
<gene>
    <name evidence="3" type="ORF">H9815_04905</name>
</gene>
<accession>A0A9D2J492</accession>
<comment type="caution">
    <text evidence="3">The sequence shown here is derived from an EMBL/GenBank/DDBJ whole genome shotgun (WGS) entry which is preliminary data.</text>
</comment>
<dbReference type="Proteomes" id="UP000824037">
    <property type="component" value="Unassembled WGS sequence"/>
</dbReference>
<evidence type="ECO:0000256" key="1">
    <source>
        <dbReference type="ARBA" id="ARBA00007847"/>
    </source>
</evidence>
<evidence type="ECO:0000256" key="2">
    <source>
        <dbReference type="ARBA" id="ARBA00023235"/>
    </source>
</evidence>
<dbReference type="InterPro" id="IPR004380">
    <property type="entry name" value="Asp_race"/>
</dbReference>
<keyword evidence="2" id="KW-0413">Isomerase</keyword>
<dbReference type="GO" id="GO:0047661">
    <property type="term" value="F:amino-acid racemase activity"/>
    <property type="evidence" value="ECO:0007669"/>
    <property type="project" value="InterPro"/>
</dbReference>
<sequence length="244" mass="25895">MSVPTPQVIGMLGGMSWQSTATYYQLANELVGERLGGLHSARLVLASVDFAEVEQMQQEDRWQEAGELLAREAAGLQAAGAELLLICTNTMHKVAGQVQDAVDIPLLHLADATAAAITGRGLTTVGLLGTAFTMEQDFYRDRLAAHGLRVLVPEAADRTEVHRIIFTELVRGDLTEASRQVYREVIGRLVAAGAEGVILGCTEIELLIAAADSPVPVFPTTRLHVQAAVDVALGTVEVGAFGPG</sequence>
<protein>
    <submittedName>
        <fullName evidence="3">Aspartate/glutamate racemase family protein</fullName>
    </submittedName>
</protein>
<comment type="similarity">
    <text evidence="1">Belongs to the aspartate/glutamate racemases family.</text>
</comment>
<organism evidence="3 4">
    <name type="scientific">Candidatus Ruania gallistercoris</name>
    <dbReference type="NCBI Taxonomy" id="2838746"/>
    <lineage>
        <taxon>Bacteria</taxon>
        <taxon>Bacillati</taxon>
        <taxon>Actinomycetota</taxon>
        <taxon>Actinomycetes</taxon>
        <taxon>Micrococcales</taxon>
        <taxon>Ruaniaceae</taxon>
        <taxon>Ruania</taxon>
    </lineage>
</organism>
<dbReference type="PANTHER" id="PTHR21198:SF7">
    <property type="entry name" value="ASPARTATE-GLUTAMATE RACEMASE FAMILY"/>
    <property type="match status" value="1"/>
</dbReference>
<dbReference type="InterPro" id="IPR001920">
    <property type="entry name" value="Asp/Glu_race"/>
</dbReference>
<evidence type="ECO:0000313" key="4">
    <source>
        <dbReference type="Proteomes" id="UP000824037"/>
    </source>
</evidence>
<dbReference type="Gene3D" id="3.40.50.1860">
    <property type="match status" value="2"/>
</dbReference>
<evidence type="ECO:0000313" key="3">
    <source>
        <dbReference type="EMBL" id="HIZ35094.1"/>
    </source>
</evidence>
<dbReference type="Pfam" id="PF01177">
    <property type="entry name" value="Asp_Glu_race"/>
    <property type="match status" value="1"/>
</dbReference>
<dbReference type="NCBIfam" id="TIGR00035">
    <property type="entry name" value="asp_race"/>
    <property type="match status" value="1"/>
</dbReference>
<dbReference type="PANTHER" id="PTHR21198">
    <property type="entry name" value="GLUTAMATE RACEMASE"/>
    <property type="match status" value="1"/>
</dbReference>
<proteinExistence type="inferred from homology"/>
<reference evidence="3" key="2">
    <citation type="submission" date="2021-04" db="EMBL/GenBank/DDBJ databases">
        <authorList>
            <person name="Gilroy R."/>
        </authorList>
    </citation>
    <scope>NUCLEOTIDE SEQUENCE</scope>
    <source>
        <strain evidence="3">ChiGjej4B4-7305</strain>
    </source>
</reference>
<name>A0A9D2J492_9MICO</name>